<keyword evidence="2" id="KW-1133">Transmembrane helix</keyword>
<name>M4BWW7_HYAAE</name>
<sequence>MHLSRSLGSLLLLLLLLESWTLLESRLTLRRKLRVECIGDVKDGPVVDRLDESFLLATVNIVPFILVLASLSTFVFTFSITTSSMFTNTRLTGFGAKSMTFLTSCNVRRFTGNPPTSLNSLPTLSVVAICVSCVTVLTKIAPERLRLSVNPGAEQPLHRNSTVRGAEASGSENSDDDVEKKDEEEKEDEDEEDEGVDEHDVDSHVRRRRLLVLTRERVCTGTGEALMVPSLTVVESCMGVSSEIWYWKKKLEEVVDVRFVVGDEGSSGSTCSLDGKMANARNLVRCHGQSRDRV</sequence>
<keyword evidence="2" id="KW-0812">Transmembrane</keyword>
<organism evidence="4 5">
    <name type="scientific">Hyaloperonospora arabidopsidis (strain Emoy2)</name>
    <name type="common">Downy mildew agent</name>
    <name type="synonym">Peronospora arabidopsidis</name>
    <dbReference type="NCBI Taxonomy" id="559515"/>
    <lineage>
        <taxon>Eukaryota</taxon>
        <taxon>Sar</taxon>
        <taxon>Stramenopiles</taxon>
        <taxon>Oomycota</taxon>
        <taxon>Peronosporomycetes</taxon>
        <taxon>Peronosporales</taxon>
        <taxon>Peronosporaceae</taxon>
        <taxon>Hyaloperonospora</taxon>
    </lineage>
</organism>
<feature type="chain" id="PRO_5004049219" description="RxLR effector candidate protein" evidence="3">
    <location>
        <begin position="26"/>
        <end position="294"/>
    </location>
</feature>
<dbReference type="EnsemblProtists" id="HpaT811018">
    <property type="protein sequence ID" value="HpaP811018"/>
    <property type="gene ID" value="HpaG811018"/>
</dbReference>
<accession>M4BWW7</accession>
<evidence type="ECO:0000256" key="1">
    <source>
        <dbReference type="SAM" id="MobiDB-lite"/>
    </source>
</evidence>
<dbReference type="InParanoid" id="M4BWW7"/>
<evidence type="ECO:0000256" key="2">
    <source>
        <dbReference type="SAM" id="Phobius"/>
    </source>
</evidence>
<feature type="transmembrane region" description="Helical" evidence="2">
    <location>
        <begin position="54"/>
        <end position="80"/>
    </location>
</feature>
<dbReference type="Proteomes" id="UP000011713">
    <property type="component" value="Unassembled WGS sequence"/>
</dbReference>
<keyword evidence="3" id="KW-0732">Signal</keyword>
<feature type="region of interest" description="Disordered" evidence="1">
    <location>
        <begin position="151"/>
        <end position="201"/>
    </location>
</feature>
<dbReference type="VEuPathDB" id="FungiDB:HpaG811018"/>
<feature type="signal peptide" evidence="3">
    <location>
        <begin position="1"/>
        <end position="25"/>
    </location>
</feature>
<dbReference type="HOGENOM" id="CLU_948164_0_0_1"/>
<reference evidence="5" key="1">
    <citation type="journal article" date="2010" name="Science">
        <title>Signatures of adaptation to obligate biotrophy in the Hyaloperonospora arabidopsidis genome.</title>
        <authorList>
            <person name="Baxter L."/>
            <person name="Tripathy S."/>
            <person name="Ishaque N."/>
            <person name="Boot N."/>
            <person name="Cabral A."/>
            <person name="Kemen E."/>
            <person name="Thines M."/>
            <person name="Ah-Fong A."/>
            <person name="Anderson R."/>
            <person name="Badejoko W."/>
            <person name="Bittner-Eddy P."/>
            <person name="Boore J.L."/>
            <person name="Chibucos M.C."/>
            <person name="Coates M."/>
            <person name="Dehal P."/>
            <person name="Delehaunty K."/>
            <person name="Dong S."/>
            <person name="Downton P."/>
            <person name="Dumas B."/>
            <person name="Fabro G."/>
            <person name="Fronick C."/>
            <person name="Fuerstenberg S.I."/>
            <person name="Fulton L."/>
            <person name="Gaulin E."/>
            <person name="Govers F."/>
            <person name="Hughes L."/>
            <person name="Humphray S."/>
            <person name="Jiang R.H."/>
            <person name="Judelson H."/>
            <person name="Kamoun S."/>
            <person name="Kyung K."/>
            <person name="Meijer H."/>
            <person name="Minx P."/>
            <person name="Morris P."/>
            <person name="Nelson J."/>
            <person name="Phuntumart V."/>
            <person name="Qutob D."/>
            <person name="Rehmany A."/>
            <person name="Rougon-Cardoso A."/>
            <person name="Ryden P."/>
            <person name="Torto-Alalibo T."/>
            <person name="Studholme D."/>
            <person name="Wang Y."/>
            <person name="Win J."/>
            <person name="Wood J."/>
            <person name="Clifton S.W."/>
            <person name="Rogers J."/>
            <person name="Van den Ackerveken G."/>
            <person name="Jones J.D."/>
            <person name="McDowell J.M."/>
            <person name="Beynon J."/>
            <person name="Tyler B.M."/>
        </authorList>
    </citation>
    <scope>NUCLEOTIDE SEQUENCE [LARGE SCALE GENOMIC DNA]</scope>
    <source>
        <strain evidence="5">Emoy2</strain>
    </source>
</reference>
<proteinExistence type="predicted"/>
<feature type="compositionally biased region" description="Acidic residues" evidence="1">
    <location>
        <begin position="184"/>
        <end position="200"/>
    </location>
</feature>
<evidence type="ECO:0000313" key="4">
    <source>
        <dbReference type="EnsemblProtists" id="HpaP811018"/>
    </source>
</evidence>
<protein>
    <recommendedName>
        <fullName evidence="6">RxLR effector candidate protein</fullName>
    </recommendedName>
</protein>
<keyword evidence="2" id="KW-0472">Membrane</keyword>
<dbReference type="EMBL" id="JH598007">
    <property type="status" value="NOT_ANNOTATED_CDS"/>
    <property type="molecule type" value="Genomic_DNA"/>
</dbReference>
<evidence type="ECO:0000313" key="5">
    <source>
        <dbReference type="Proteomes" id="UP000011713"/>
    </source>
</evidence>
<evidence type="ECO:0000256" key="3">
    <source>
        <dbReference type="SAM" id="SignalP"/>
    </source>
</evidence>
<keyword evidence="5" id="KW-1185">Reference proteome</keyword>
<reference evidence="4" key="2">
    <citation type="submission" date="2015-06" db="UniProtKB">
        <authorList>
            <consortium name="EnsemblProtists"/>
        </authorList>
    </citation>
    <scope>IDENTIFICATION</scope>
    <source>
        <strain evidence="4">Emoy2</strain>
    </source>
</reference>
<evidence type="ECO:0008006" key="6">
    <source>
        <dbReference type="Google" id="ProtNLM"/>
    </source>
</evidence>
<dbReference type="AlphaFoldDB" id="M4BWW7"/>